<sequence length="101" mass="11355">MFLRFRKSSYSDSHENCVEVAPILNFRKSSYSDSHDNCVEVAQIPSFRKSSYSTSDENCVEVADLPTGAALRDSKRPETGHLDFTAREWGAFLAAFRGQDV</sequence>
<dbReference type="AlphaFoldDB" id="A0A7W7RKE1"/>
<evidence type="ECO:0000313" key="2">
    <source>
        <dbReference type="EMBL" id="MBB4933188.1"/>
    </source>
</evidence>
<comment type="caution">
    <text evidence="2">The sequence shown here is derived from an EMBL/GenBank/DDBJ whole genome shotgun (WGS) entry which is preliminary data.</text>
</comment>
<gene>
    <name evidence="2" type="ORF">F4561_004008</name>
</gene>
<feature type="domain" description="DUF397" evidence="1">
    <location>
        <begin position="25"/>
        <end position="45"/>
    </location>
</feature>
<evidence type="ECO:0000313" key="3">
    <source>
        <dbReference type="Proteomes" id="UP000523007"/>
    </source>
</evidence>
<dbReference type="EMBL" id="JACHJT010000001">
    <property type="protein sequence ID" value="MBB4933188.1"/>
    <property type="molecule type" value="Genomic_DNA"/>
</dbReference>
<dbReference type="RefSeq" id="WP_184580839.1">
    <property type="nucleotide sequence ID" value="NZ_JACHJT010000001.1"/>
</dbReference>
<evidence type="ECO:0000259" key="1">
    <source>
        <dbReference type="Pfam" id="PF04149"/>
    </source>
</evidence>
<proteinExistence type="predicted"/>
<keyword evidence="3" id="KW-1185">Reference proteome</keyword>
<accession>A0A7W7RKE1</accession>
<dbReference type="InterPro" id="IPR007278">
    <property type="entry name" value="DUF397"/>
</dbReference>
<organism evidence="2 3">
    <name type="scientific">Lipingzhangella halophila</name>
    <dbReference type="NCBI Taxonomy" id="1783352"/>
    <lineage>
        <taxon>Bacteria</taxon>
        <taxon>Bacillati</taxon>
        <taxon>Actinomycetota</taxon>
        <taxon>Actinomycetes</taxon>
        <taxon>Streptosporangiales</taxon>
        <taxon>Nocardiopsidaceae</taxon>
        <taxon>Lipingzhangella</taxon>
    </lineage>
</organism>
<name>A0A7W7RKE1_9ACTN</name>
<feature type="domain" description="DUF397" evidence="1">
    <location>
        <begin position="47"/>
        <end position="96"/>
    </location>
</feature>
<dbReference type="Proteomes" id="UP000523007">
    <property type="component" value="Unassembled WGS sequence"/>
</dbReference>
<reference evidence="2 3" key="1">
    <citation type="submission" date="2020-08" db="EMBL/GenBank/DDBJ databases">
        <title>Sequencing the genomes of 1000 actinobacteria strains.</title>
        <authorList>
            <person name="Klenk H.-P."/>
        </authorList>
    </citation>
    <scope>NUCLEOTIDE SEQUENCE [LARGE SCALE GENOMIC DNA]</scope>
    <source>
        <strain evidence="2 3">DSM 102030</strain>
    </source>
</reference>
<dbReference type="Pfam" id="PF04149">
    <property type="entry name" value="DUF397"/>
    <property type="match status" value="2"/>
</dbReference>
<protein>
    <recommendedName>
        <fullName evidence="1">DUF397 domain-containing protein</fullName>
    </recommendedName>
</protein>